<reference evidence="1 2" key="1">
    <citation type="journal article" date="2019" name="Commun. Biol.">
        <title>The bagworm genome reveals a unique fibroin gene that provides high tensile strength.</title>
        <authorList>
            <person name="Kono N."/>
            <person name="Nakamura H."/>
            <person name="Ohtoshi R."/>
            <person name="Tomita M."/>
            <person name="Numata K."/>
            <person name="Arakawa K."/>
        </authorList>
    </citation>
    <scope>NUCLEOTIDE SEQUENCE [LARGE SCALE GENOMIC DNA]</scope>
</reference>
<evidence type="ECO:0000313" key="1">
    <source>
        <dbReference type="EMBL" id="GBP28536.1"/>
    </source>
</evidence>
<dbReference type="EMBL" id="BGZK01000208">
    <property type="protein sequence ID" value="GBP28536.1"/>
    <property type="molecule type" value="Genomic_DNA"/>
</dbReference>
<organism evidence="1 2">
    <name type="scientific">Eumeta variegata</name>
    <name type="common">Bagworm moth</name>
    <name type="synonym">Eumeta japonica</name>
    <dbReference type="NCBI Taxonomy" id="151549"/>
    <lineage>
        <taxon>Eukaryota</taxon>
        <taxon>Metazoa</taxon>
        <taxon>Ecdysozoa</taxon>
        <taxon>Arthropoda</taxon>
        <taxon>Hexapoda</taxon>
        <taxon>Insecta</taxon>
        <taxon>Pterygota</taxon>
        <taxon>Neoptera</taxon>
        <taxon>Endopterygota</taxon>
        <taxon>Lepidoptera</taxon>
        <taxon>Glossata</taxon>
        <taxon>Ditrysia</taxon>
        <taxon>Tineoidea</taxon>
        <taxon>Psychidae</taxon>
        <taxon>Oiketicinae</taxon>
        <taxon>Eumeta</taxon>
    </lineage>
</organism>
<dbReference type="Proteomes" id="UP000299102">
    <property type="component" value="Unassembled WGS sequence"/>
</dbReference>
<proteinExistence type="predicted"/>
<name>A0A4C1URD3_EUMVA</name>
<comment type="caution">
    <text evidence="1">The sequence shown here is derived from an EMBL/GenBank/DDBJ whole genome shotgun (WGS) entry which is preliminary data.</text>
</comment>
<protein>
    <submittedName>
        <fullName evidence="1">Uncharacterized protein</fullName>
    </submittedName>
</protein>
<dbReference type="AlphaFoldDB" id="A0A4C1URD3"/>
<gene>
    <name evidence="1" type="ORF">EVAR_23001_1</name>
</gene>
<evidence type="ECO:0000313" key="2">
    <source>
        <dbReference type="Proteomes" id="UP000299102"/>
    </source>
</evidence>
<sequence length="107" mass="11354">MVIQPQSRADGIPCRSAATDEVLKVQIIGTTDNGQPSGRFGVLVRESRTLPRTRNGLRDSHLIVLEAVNFGRTCAANGGREGGAAAGCARASHDPIHIGCFTRLPFN</sequence>
<keyword evidence="2" id="KW-1185">Reference proteome</keyword>
<accession>A0A4C1URD3</accession>